<comment type="caution">
    <text evidence="3">The sequence shown here is derived from an EMBL/GenBank/DDBJ whole genome shotgun (WGS) entry which is preliminary data.</text>
</comment>
<feature type="non-terminal residue" evidence="3">
    <location>
        <position position="1"/>
    </location>
</feature>
<name>A0ABV5YLC7_9ACTN</name>
<evidence type="ECO:0000313" key="4">
    <source>
        <dbReference type="Proteomes" id="UP001589627"/>
    </source>
</evidence>
<feature type="compositionally biased region" description="Low complexity" evidence="1">
    <location>
        <begin position="52"/>
        <end position="64"/>
    </location>
</feature>
<evidence type="ECO:0000256" key="2">
    <source>
        <dbReference type="SAM" id="Phobius"/>
    </source>
</evidence>
<keyword evidence="2" id="KW-0472">Membrane</keyword>
<gene>
    <name evidence="3" type="ORF">ACFFNX_24915</name>
</gene>
<accession>A0ABV5YLC7</accession>
<sequence>FRQLGQTLGVAVFGVLFQQPGAGTSVGLNRVMIAAAVIGVTGAALARAFAAKPTAGRAAAPPTRDLTGPGAQR</sequence>
<feature type="region of interest" description="Disordered" evidence="1">
    <location>
        <begin position="52"/>
        <end position="73"/>
    </location>
</feature>
<dbReference type="EMBL" id="JBHLZP010000200">
    <property type="protein sequence ID" value="MFB9835428.1"/>
    <property type="molecule type" value="Genomic_DNA"/>
</dbReference>
<dbReference type="Proteomes" id="UP001589627">
    <property type="component" value="Unassembled WGS sequence"/>
</dbReference>
<proteinExistence type="predicted"/>
<keyword evidence="2" id="KW-0812">Transmembrane</keyword>
<protein>
    <recommendedName>
        <fullName evidence="5">MFS transporter</fullName>
    </recommendedName>
</protein>
<dbReference type="RefSeq" id="WP_378206906.1">
    <property type="nucleotide sequence ID" value="NZ_JBHLZP010000200.1"/>
</dbReference>
<reference evidence="3 4" key="1">
    <citation type="submission" date="2024-09" db="EMBL/GenBank/DDBJ databases">
        <authorList>
            <person name="Sun Q."/>
            <person name="Mori K."/>
        </authorList>
    </citation>
    <scope>NUCLEOTIDE SEQUENCE [LARGE SCALE GENOMIC DNA]</scope>
    <source>
        <strain evidence="3 4">TBRC 0563</strain>
    </source>
</reference>
<keyword evidence="4" id="KW-1185">Reference proteome</keyword>
<evidence type="ECO:0008006" key="5">
    <source>
        <dbReference type="Google" id="ProtNLM"/>
    </source>
</evidence>
<evidence type="ECO:0000313" key="3">
    <source>
        <dbReference type="EMBL" id="MFB9835428.1"/>
    </source>
</evidence>
<organism evidence="3 4">
    <name type="scientific">Actinoallomurus acaciae</name>
    <dbReference type="NCBI Taxonomy" id="502577"/>
    <lineage>
        <taxon>Bacteria</taxon>
        <taxon>Bacillati</taxon>
        <taxon>Actinomycetota</taxon>
        <taxon>Actinomycetes</taxon>
        <taxon>Streptosporangiales</taxon>
        <taxon>Thermomonosporaceae</taxon>
        <taxon>Actinoallomurus</taxon>
    </lineage>
</organism>
<evidence type="ECO:0000256" key="1">
    <source>
        <dbReference type="SAM" id="MobiDB-lite"/>
    </source>
</evidence>
<feature type="transmembrane region" description="Helical" evidence="2">
    <location>
        <begin position="31"/>
        <end position="50"/>
    </location>
</feature>
<keyword evidence="2" id="KW-1133">Transmembrane helix</keyword>